<evidence type="ECO:0000256" key="6">
    <source>
        <dbReference type="ARBA" id="ARBA00022827"/>
    </source>
</evidence>
<dbReference type="NCBIfam" id="TIGR01320">
    <property type="entry name" value="mal_quin_oxido"/>
    <property type="match status" value="1"/>
</dbReference>
<keyword evidence="4 8" id="KW-0816">Tricarboxylic acid cycle</keyword>
<evidence type="ECO:0000256" key="4">
    <source>
        <dbReference type="ARBA" id="ARBA00022532"/>
    </source>
</evidence>
<evidence type="ECO:0000256" key="8">
    <source>
        <dbReference type="HAMAP-Rule" id="MF_00212"/>
    </source>
</evidence>
<protein>
    <recommendedName>
        <fullName evidence="8">Probable malate:quinone oxidoreductase</fullName>
        <ecNumber evidence="8">1.1.5.4</ecNumber>
    </recommendedName>
    <alternativeName>
        <fullName evidence="8">MQO</fullName>
    </alternativeName>
    <alternativeName>
        <fullName evidence="8">Malate dehydrogenase [quinone]</fullName>
    </alternativeName>
</protein>
<dbReference type="STRING" id="1522368.IN07_06545"/>
<proteinExistence type="inferred from homology"/>
<dbReference type="Gene3D" id="3.50.50.60">
    <property type="entry name" value="FAD/NAD(P)-binding domain"/>
    <property type="match status" value="1"/>
</dbReference>
<evidence type="ECO:0000256" key="5">
    <source>
        <dbReference type="ARBA" id="ARBA00022630"/>
    </source>
</evidence>
<dbReference type="HAMAP" id="MF_00212">
    <property type="entry name" value="MQO"/>
    <property type="match status" value="1"/>
</dbReference>
<accession>A0A098YAX6</accession>
<dbReference type="EMBL" id="JPMX01000021">
    <property type="protein sequence ID" value="KGH47545.1"/>
    <property type="molecule type" value="Genomic_DNA"/>
</dbReference>
<name>A0A098YAX6_9ACTN</name>
<gene>
    <name evidence="8" type="primary">mqo</name>
    <name evidence="9" type="ORF">IN07_06545</name>
</gene>
<dbReference type="PANTHER" id="PTHR43104">
    <property type="entry name" value="L-2-HYDROXYGLUTARATE DEHYDROGENASE, MITOCHONDRIAL"/>
    <property type="match status" value="1"/>
</dbReference>
<comment type="catalytic activity">
    <reaction evidence="1 8">
        <text>(S)-malate + a quinone = a quinol + oxaloacetate</text>
        <dbReference type="Rhea" id="RHEA:46012"/>
        <dbReference type="ChEBI" id="CHEBI:15589"/>
        <dbReference type="ChEBI" id="CHEBI:16452"/>
        <dbReference type="ChEBI" id="CHEBI:24646"/>
        <dbReference type="ChEBI" id="CHEBI:132124"/>
        <dbReference type="EC" id="1.1.5.4"/>
    </reaction>
</comment>
<evidence type="ECO:0000313" key="10">
    <source>
        <dbReference type="Proteomes" id="UP000029713"/>
    </source>
</evidence>
<dbReference type="AlphaFoldDB" id="A0A098YAX6"/>
<evidence type="ECO:0000256" key="3">
    <source>
        <dbReference type="ARBA" id="ARBA00005012"/>
    </source>
</evidence>
<comment type="caution">
    <text evidence="9">The sequence shown here is derived from an EMBL/GenBank/DDBJ whole genome shotgun (WGS) entry which is preliminary data.</text>
</comment>
<comment type="similarity">
    <text evidence="8">Belongs to the MQO family.</text>
</comment>
<keyword evidence="7 8" id="KW-0560">Oxidoreductase</keyword>
<organism evidence="9 10">
    <name type="scientific">Modestobacter caceresii</name>
    <dbReference type="NCBI Taxonomy" id="1522368"/>
    <lineage>
        <taxon>Bacteria</taxon>
        <taxon>Bacillati</taxon>
        <taxon>Actinomycetota</taxon>
        <taxon>Actinomycetes</taxon>
        <taxon>Geodermatophilales</taxon>
        <taxon>Geodermatophilaceae</taxon>
        <taxon>Modestobacter</taxon>
    </lineage>
</organism>
<dbReference type="Proteomes" id="UP000029713">
    <property type="component" value="Unassembled WGS sequence"/>
</dbReference>
<dbReference type="GO" id="GO:0006099">
    <property type="term" value="P:tricarboxylic acid cycle"/>
    <property type="evidence" value="ECO:0007669"/>
    <property type="project" value="UniProtKB-UniRule"/>
</dbReference>
<comment type="pathway">
    <text evidence="3 8">Carbohydrate metabolism; tricarboxylic acid cycle; oxaloacetate from (S)-malate (quinone route): step 1/1.</text>
</comment>
<dbReference type="GO" id="GO:0008924">
    <property type="term" value="F:L-malate dehydrogenase (quinone) activity"/>
    <property type="evidence" value="ECO:0007669"/>
    <property type="project" value="UniProtKB-UniRule"/>
</dbReference>
<dbReference type="SUPFAM" id="SSF51905">
    <property type="entry name" value="FAD/NAD(P)-binding domain"/>
    <property type="match status" value="1"/>
</dbReference>
<dbReference type="InterPro" id="IPR006231">
    <property type="entry name" value="MQO"/>
</dbReference>
<dbReference type="OrthoDB" id="9763983at2"/>
<evidence type="ECO:0000256" key="1">
    <source>
        <dbReference type="ARBA" id="ARBA00001139"/>
    </source>
</evidence>
<dbReference type="EC" id="1.1.5.4" evidence="8"/>
<dbReference type="PANTHER" id="PTHR43104:SF2">
    <property type="entry name" value="L-2-HYDROXYGLUTARATE DEHYDROGENASE, MITOCHONDRIAL"/>
    <property type="match status" value="1"/>
</dbReference>
<dbReference type="Pfam" id="PF06039">
    <property type="entry name" value="Mqo"/>
    <property type="match status" value="1"/>
</dbReference>
<evidence type="ECO:0000256" key="2">
    <source>
        <dbReference type="ARBA" id="ARBA00001974"/>
    </source>
</evidence>
<keyword evidence="10" id="KW-1185">Reference proteome</keyword>
<comment type="cofactor">
    <cofactor evidence="2 8">
        <name>FAD</name>
        <dbReference type="ChEBI" id="CHEBI:57692"/>
    </cofactor>
</comment>
<dbReference type="NCBIfam" id="NF003611">
    <property type="entry name" value="PRK05257.3-2"/>
    <property type="match status" value="1"/>
</dbReference>
<dbReference type="UniPathway" id="UPA00223">
    <property type="reaction ID" value="UER01008"/>
</dbReference>
<keyword evidence="5 8" id="KW-0285">Flavoprotein</keyword>
<dbReference type="GO" id="GO:0047545">
    <property type="term" value="F:(S)-2-hydroxyglutarate dehydrogenase activity"/>
    <property type="evidence" value="ECO:0007669"/>
    <property type="project" value="TreeGrafter"/>
</dbReference>
<evidence type="ECO:0000256" key="7">
    <source>
        <dbReference type="ARBA" id="ARBA00023002"/>
    </source>
</evidence>
<evidence type="ECO:0000313" key="9">
    <source>
        <dbReference type="EMBL" id="KGH47545.1"/>
    </source>
</evidence>
<keyword evidence="6 8" id="KW-0274">FAD</keyword>
<dbReference type="InterPro" id="IPR036188">
    <property type="entry name" value="FAD/NAD-bd_sf"/>
</dbReference>
<dbReference type="Gene3D" id="3.30.9.10">
    <property type="entry name" value="D-Amino Acid Oxidase, subunit A, domain 2"/>
    <property type="match status" value="1"/>
</dbReference>
<reference evidence="9 10" key="1">
    <citation type="submission" date="2014-07" db="EMBL/GenBank/DDBJ databases">
        <title>Biosystematic studies on Modestobacter strains isolated from extreme hyper-arid desert soil and from historic building.</title>
        <authorList>
            <person name="Bukarasam K."/>
            <person name="Bull A."/>
            <person name="Girard G."/>
            <person name="van Wezel G."/>
            <person name="Goodfellow M."/>
        </authorList>
    </citation>
    <scope>NUCLEOTIDE SEQUENCE [LARGE SCALE GENOMIC DNA]</scope>
    <source>
        <strain evidence="9 10">KNN45-2b</strain>
    </source>
</reference>
<dbReference type="NCBIfam" id="NF003606">
    <property type="entry name" value="PRK05257.2-1"/>
    <property type="match status" value="1"/>
</dbReference>
<dbReference type="RefSeq" id="WP_036334461.1">
    <property type="nucleotide sequence ID" value="NZ_JPMX01000021.1"/>
</dbReference>
<sequence>MTDVGPEDRDVVLVGGGVMSATLGVLLSELEPGWTITVVERLDAAGLESSSAWNNAGTGHAGLCEFNYTPRRPDGTVDVSAAVQIGAQFLTSLTLWAHLVERGLLGPPEDFIRSVPHLGLGRGDEGVAYLRARWEALRDHPLFAGQEFSDDPAVLAGWLPLVFDQRPPGQPIAATRSAQGTDVDFGVLTRRLLSALAARGADVRFGQETRGLRRSGDRWHLDVRDRRTGARRQLRTPYVFVGAGGGTLPLLQAARVPEVRRYGVFPISGQFLRTDRPELVAAHRAKLYGHAAPGAPPISVPHLDRRVVEGRDHLLFGPFAAFSPRFLTQGRLTDLVRSVRRGNLPTLLAAARDNRSLMAYLVRQLRQTTQDRIAALAEFVPSVRAQDWELITAGQRVQVLKTTEGRGSMVGFGTELVTSAGGSLAALLGASPGASTAAATMVDVLAASFPGRTAAWGPRLSELAPSADTVHSWDAAQLAANVDHARAVLQLTPVRPGEDTA</sequence>